<dbReference type="InterPro" id="IPR053713">
    <property type="entry name" value="Bact_OM_Channel_sf"/>
</dbReference>
<dbReference type="AlphaFoldDB" id="A0A3M2HJ49"/>
<accession>A0A3M2HJ49</accession>
<sequence length="244" mass="28762">MKKTIITFAAAAPLVLLSFAQSAFANDGYVNYRHQYLDDAKLHSDRFLIGTRLKNGLGFHGELKYKTAGSREGVAFDNTVGSGHELVIDYRHVLSPQWALTPFLRLDSVEEAMTYSGGLRVDYRLNERLNLAGRYRYEARKLDRDKVDESIPDRARQDQHINRFDGWLTYMPGGNWTYEYNFVYMKTDYIRFDNKKYDYENNVAFKYKWNNNWHPFFEVGDVKVNSFEDDRQLRLRVGVHYKFD</sequence>
<comment type="caution">
    <text evidence="3">The sequence shown here is derived from an EMBL/GenBank/DDBJ whole genome shotgun (WGS) entry which is preliminary data.</text>
</comment>
<dbReference type="EMBL" id="RFFM01000007">
    <property type="protein sequence ID" value="RMH87943.1"/>
    <property type="molecule type" value="Genomic_DNA"/>
</dbReference>
<dbReference type="PANTHER" id="PTHR38105">
    <property type="entry name" value="OUTER MEMBRANE PROTEIN-RELATED-RELATED"/>
    <property type="match status" value="1"/>
</dbReference>
<proteinExistence type="predicted"/>
<dbReference type="Gene3D" id="2.40.160.40">
    <property type="entry name" value="monomeric porin ompg"/>
    <property type="match status" value="1"/>
</dbReference>
<dbReference type="Pfam" id="PF06178">
    <property type="entry name" value="KdgM"/>
    <property type="match status" value="1"/>
</dbReference>
<gene>
    <name evidence="3" type="ORF">EA797_19150</name>
</gene>
<protein>
    <submittedName>
        <fullName evidence="3">Porin</fullName>
    </submittedName>
</protein>
<dbReference type="GO" id="GO:0015772">
    <property type="term" value="P:oligosaccharide transport"/>
    <property type="evidence" value="ECO:0007669"/>
    <property type="project" value="TreeGrafter"/>
</dbReference>
<dbReference type="GO" id="GO:0015288">
    <property type="term" value="F:porin activity"/>
    <property type="evidence" value="ECO:0007669"/>
    <property type="project" value="TreeGrafter"/>
</dbReference>
<evidence type="ECO:0000256" key="1">
    <source>
        <dbReference type="ARBA" id="ARBA00022729"/>
    </source>
</evidence>
<dbReference type="OrthoDB" id="5817226at2"/>
<dbReference type="SUPFAM" id="SSF56935">
    <property type="entry name" value="Porins"/>
    <property type="match status" value="1"/>
</dbReference>
<evidence type="ECO:0000256" key="2">
    <source>
        <dbReference type="SAM" id="SignalP"/>
    </source>
</evidence>
<dbReference type="RefSeq" id="WP_122168163.1">
    <property type="nucleotide sequence ID" value="NZ_JAMOIB010000018.1"/>
</dbReference>
<evidence type="ECO:0000313" key="4">
    <source>
        <dbReference type="Proteomes" id="UP000269774"/>
    </source>
</evidence>
<name>A0A3M2HJ49_9GAMM</name>
<dbReference type="GO" id="GO:0009279">
    <property type="term" value="C:cell outer membrane"/>
    <property type="evidence" value="ECO:0007669"/>
    <property type="project" value="TreeGrafter"/>
</dbReference>
<dbReference type="PANTHER" id="PTHR38105:SF5">
    <property type="entry name" value="OUTER MEMBRANE PROTEIN"/>
    <property type="match status" value="1"/>
</dbReference>
<evidence type="ECO:0000313" key="3">
    <source>
        <dbReference type="EMBL" id="RMH87943.1"/>
    </source>
</evidence>
<organism evidence="3 4">
    <name type="scientific">Stutzerimonas zhaodongensis</name>
    <dbReference type="NCBI Taxonomy" id="1176257"/>
    <lineage>
        <taxon>Bacteria</taxon>
        <taxon>Pseudomonadati</taxon>
        <taxon>Pseudomonadota</taxon>
        <taxon>Gammaproteobacteria</taxon>
        <taxon>Pseudomonadales</taxon>
        <taxon>Pseudomonadaceae</taxon>
        <taxon>Stutzerimonas</taxon>
    </lineage>
</organism>
<dbReference type="InterPro" id="IPR009331">
    <property type="entry name" value="Oligogalacturonate-sp_porin"/>
</dbReference>
<dbReference type="Proteomes" id="UP000269774">
    <property type="component" value="Unassembled WGS sequence"/>
</dbReference>
<feature type="chain" id="PRO_5018060955" evidence="2">
    <location>
        <begin position="26"/>
        <end position="244"/>
    </location>
</feature>
<feature type="signal peptide" evidence="2">
    <location>
        <begin position="1"/>
        <end position="25"/>
    </location>
</feature>
<keyword evidence="4" id="KW-1185">Reference proteome</keyword>
<keyword evidence="1 2" id="KW-0732">Signal</keyword>
<reference evidence="3 4" key="1">
    <citation type="submission" date="2018-10" db="EMBL/GenBank/DDBJ databases">
        <title>Pseudomonas zhaodongensis NEAU-ST5-21(T) genome.</title>
        <authorList>
            <person name="Peng J."/>
            <person name="Liu Z.-P."/>
        </authorList>
    </citation>
    <scope>NUCLEOTIDE SEQUENCE [LARGE SCALE GENOMIC DNA]</scope>
    <source>
        <strain evidence="3 4">NEAU-ST5-21</strain>
    </source>
</reference>